<dbReference type="AlphaFoldDB" id="A0A7S4IVA6"/>
<evidence type="ECO:0000313" key="1">
    <source>
        <dbReference type="EMBL" id="CAE2240855.1"/>
    </source>
</evidence>
<dbReference type="InterPro" id="IPR015943">
    <property type="entry name" value="WD40/YVTN_repeat-like_dom_sf"/>
</dbReference>
<reference evidence="1" key="1">
    <citation type="submission" date="2021-01" db="EMBL/GenBank/DDBJ databases">
        <authorList>
            <person name="Corre E."/>
            <person name="Pelletier E."/>
            <person name="Niang G."/>
            <person name="Scheremetjew M."/>
            <person name="Finn R."/>
            <person name="Kale V."/>
            <person name="Holt S."/>
            <person name="Cochrane G."/>
            <person name="Meng A."/>
            <person name="Brown T."/>
            <person name="Cohen L."/>
        </authorList>
    </citation>
    <scope>NUCLEOTIDE SEQUENCE</scope>
    <source>
        <strain evidence="1">DIVA3 518/3/11/1/6</strain>
    </source>
</reference>
<gene>
    <name evidence="1" type="ORF">VSP0166_LOCUS17535</name>
</gene>
<organism evidence="1">
    <name type="scientific">Vannella robusta</name>
    <dbReference type="NCBI Taxonomy" id="1487602"/>
    <lineage>
        <taxon>Eukaryota</taxon>
        <taxon>Amoebozoa</taxon>
        <taxon>Discosea</taxon>
        <taxon>Flabellinia</taxon>
        <taxon>Vannellidae</taxon>
        <taxon>Vannella</taxon>
    </lineage>
</organism>
<accession>A0A7S4IVA6</accession>
<sequence length="324" mass="35912">MALRLDLIKTVAATAHLSMWQYDGGDTYHVTAGSSVGNEFYYADGCGFYIIDPHKGNETKIKILSVNAFAVHKCKFILPVLLNNVKKVLVGTEDFHIVLVSPSSHAAPMHYDIISQLSPFSSISFLDGKMFVAHGNGVSCYTIKQGNLLELTETLPIGDSQAVLMLSCSLKGKLVAITQQSRLYSWSIETMEWKRESFITLPIAAITFATDISEMQCIACASETEIILFNYQGERQCSLQCAGALQCVKLPNYPLFAVVSQSKEDKEFYVSFWTTNGDFLFTWEESGVSRITVNEPGTVLMISTPKEHQFYTIFTGGKAKSARK</sequence>
<name>A0A7S4IVA6_9EUKA</name>
<dbReference type="SUPFAM" id="SSF69322">
    <property type="entry name" value="Tricorn protease domain 2"/>
    <property type="match status" value="1"/>
</dbReference>
<dbReference type="Gene3D" id="2.130.10.10">
    <property type="entry name" value="YVTN repeat-like/Quinoprotein amine dehydrogenase"/>
    <property type="match status" value="1"/>
</dbReference>
<proteinExistence type="predicted"/>
<dbReference type="EMBL" id="HBKP01025195">
    <property type="protein sequence ID" value="CAE2240855.1"/>
    <property type="molecule type" value="Transcribed_RNA"/>
</dbReference>
<protein>
    <submittedName>
        <fullName evidence="1">Uncharacterized protein</fullName>
    </submittedName>
</protein>